<reference evidence="1" key="2">
    <citation type="journal article" date="2015" name="Fish Shellfish Immunol.">
        <title>Early steps in the European eel (Anguilla anguilla)-Vibrio vulnificus interaction in the gills: Role of the RtxA13 toxin.</title>
        <authorList>
            <person name="Callol A."/>
            <person name="Pajuelo D."/>
            <person name="Ebbesson L."/>
            <person name="Teles M."/>
            <person name="MacKenzie S."/>
            <person name="Amaro C."/>
        </authorList>
    </citation>
    <scope>NUCLEOTIDE SEQUENCE</scope>
</reference>
<organism evidence="1">
    <name type="scientific">Anguilla anguilla</name>
    <name type="common">European freshwater eel</name>
    <name type="synonym">Muraena anguilla</name>
    <dbReference type="NCBI Taxonomy" id="7936"/>
    <lineage>
        <taxon>Eukaryota</taxon>
        <taxon>Metazoa</taxon>
        <taxon>Chordata</taxon>
        <taxon>Craniata</taxon>
        <taxon>Vertebrata</taxon>
        <taxon>Euteleostomi</taxon>
        <taxon>Actinopterygii</taxon>
        <taxon>Neopterygii</taxon>
        <taxon>Teleostei</taxon>
        <taxon>Anguilliformes</taxon>
        <taxon>Anguillidae</taxon>
        <taxon>Anguilla</taxon>
    </lineage>
</organism>
<protein>
    <submittedName>
        <fullName evidence="1">Uncharacterized protein</fullName>
    </submittedName>
</protein>
<accession>A0A0E9V9K6</accession>
<proteinExistence type="predicted"/>
<dbReference type="AlphaFoldDB" id="A0A0E9V9K6"/>
<sequence>MGRNKEDQRFDSLVEQYKKRILGNPKAPAVKKSKWFSS</sequence>
<reference evidence="1" key="1">
    <citation type="submission" date="2014-11" db="EMBL/GenBank/DDBJ databases">
        <authorList>
            <person name="Amaro Gonzalez C."/>
        </authorList>
    </citation>
    <scope>NUCLEOTIDE SEQUENCE</scope>
</reference>
<dbReference type="EMBL" id="GBXM01034684">
    <property type="protein sequence ID" value="JAH73893.1"/>
    <property type="molecule type" value="Transcribed_RNA"/>
</dbReference>
<name>A0A0E9V9K6_ANGAN</name>
<evidence type="ECO:0000313" key="1">
    <source>
        <dbReference type="EMBL" id="JAH73893.1"/>
    </source>
</evidence>